<dbReference type="RefSeq" id="WP_066103181.1">
    <property type="nucleotide sequence ID" value="NZ_CP016027.1"/>
</dbReference>
<feature type="modified residue" description="4-aspartylphosphate" evidence="2">
    <location>
        <position position="52"/>
    </location>
</feature>
<gene>
    <name evidence="4" type="ORF">A9404_09715</name>
</gene>
<accession>A0A191ZKM2</accession>
<dbReference type="InterPro" id="IPR011006">
    <property type="entry name" value="CheY-like_superfamily"/>
</dbReference>
<dbReference type="SUPFAM" id="SSF52172">
    <property type="entry name" value="CheY-like"/>
    <property type="match status" value="1"/>
</dbReference>
<dbReference type="PANTHER" id="PTHR44591:SF20">
    <property type="entry name" value="PROTEIN PILH"/>
    <property type="match status" value="1"/>
</dbReference>
<dbReference type="GO" id="GO:0000160">
    <property type="term" value="P:phosphorelay signal transduction system"/>
    <property type="evidence" value="ECO:0007669"/>
    <property type="project" value="InterPro"/>
</dbReference>
<dbReference type="InterPro" id="IPR050595">
    <property type="entry name" value="Bact_response_regulator"/>
</dbReference>
<evidence type="ECO:0000256" key="1">
    <source>
        <dbReference type="ARBA" id="ARBA00022553"/>
    </source>
</evidence>
<dbReference type="Gene3D" id="3.40.50.2300">
    <property type="match status" value="1"/>
</dbReference>
<organism evidence="4 5">
    <name type="scientific">Halothiobacillus diazotrophicus</name>
    <dbReference type="NCBI Taxonomy" id="1860122"/>
    <lineage>
        <taxon>Bacteria</taxon>
        <taxon>Pseudomonadati</taxon>
        <taxon>Pseudomonadota</taxon>
        <taxon>Gammaproteobacteria</taxon>
        <taxon>Chromatiales</taxon>
        <taxon>Halothiobacillaceae</taxon>
        <taxon>Halothiobacillus</taxon>
    </lineage>
</organism>
<protein>
    <submittedName>
        <fullName evidence="4">Two-component system response regulator</fullName>
    </submittedName>
</protein>
<dbReference type="OrthoDB" id="9800897at2"/>
<reference evidence="4 5" key="1">
    <citation type="submission" date="2016-06" db="EMBL/GenBank/DDBJ databases">
        <title>Insight into the functional genes involving in sulfur oxidation in Pearl River water.</title>
        <authorList>
            <person name="Luo J."/>
            <person name="Tan X."/>
            <person name="Lin W."/>
        </authorList>
    </citation>
    <scope>NUCLEOTIDE SEQUENCE [LARGE SCALE GENOMIC DNA]</scope>
    <source>
        <strain evidence="4 5">LS2</strain>
    </source>
</reference>
<dbReference type="PANTHER" id="PTHR44591">
    <property type="entry name" value="STRESS RESPONSE REGULATOR PROTEIN 1"/>
    <property type="match status" value="1"/>
</dbReference>
<dbReference type="AlphaFoldDB" id="A0A191ZKM2"/>
<proteinExistence type="predicted"/>
<dbReference type="Proteomes" id="UP000078596">
    <property type="component" value="Chromosome"/>
</dbReference>
<dbReference type="SMART" id="SM00448">
    <property type="entry name" value="REC"/>
    <property type="match status" value="1"/>
</dbReference>
<evidence type="ECO:0000259" key="3">
    <source>
        <dbReference type="PROSITE" id="PS50110"/>
    </source>
</evidence>
<sequence length="120" mass="13197">MAHIVVIDDSPTEIYVLQTMLERNGHNVSVAKDAEEGIALVKRSQPDAVLMDVVMPGMNGFQATRELNKNPETAHIPIIIVTTKDQQTDKIWGMRQGAKDYLVKPVKESDLMGILGTVLG</sequence>
<name>A0A191ZKM2_9GAMM</name>
<dbReference type="InterPro" id="IPR001789">
    <property type="entry name" value="Sig_transdc_resp-reg_receiver"/>
</dbReference>
<keyword evidence="1 2" id="KW-0597">Phosphoprotein</keyword>
<feature type="domain" description="Response regulatory" evidence="3">
    <location>
        <begin position="3"/>
        <end position="119"/>
    </location>
</feature>
<dbReference type="PROSITE" id="PS50110">
    <property type="entry name" value="RESPONSE_REGULATORY"/>
    <property type="match status" value="1"/>
</dbReference>
<dbReference type="Pfam" id="PF00072">
    <property type="entry name" value="Response_reg"/>
    <property type="match status" value="1"/>
</dbReference>
<evidence type="ECO:0000256" key="2">
    <source>
        <dbReference type="PROSITE-ProRule" id="PRU00169"/>
    </source>
</evidence>
<dbReference type="STRING" id="1860122.A9404_09715"/>
<evidence type="ECO:0000313" key="5">
    <source>
        <dbReference type="Proteomes" id="UP000078596"/>
    </source>
</evidence>
<evidence type="ECO:0000313" key="4">
    <source>
        <dbReference type="EMBL" id="ANJ68410.1"/>
    </source>
</evidence>
<keyword evidence="5" id="KW-1185">Reference proteome</keyword>
<dbReference type="EMBL" id="CP016027">
    <property type="protein sequence ID" value="ANJ68410.1"/>
    <property type="molecule type" value="Genomic_DNA"/>
</dbReference>
<dbReference type="KEGG" id="haz:A9404_09715"/>